<dbReference type="EMBL" id="LJXB01000088">
    <property type="protein sequence ID" value="KPU56065.1"/>
    <property type="molecule type" value="Genomic_DNA"/>
</dbReference>
<gene>
    <name evidence="2" type="ORF">AN403_1790</name>
</gene>
<feature type="region of interest" description="Disordered" evidence="1">
    <location>
        <begin position="101"/>
        <end position="129"/>
    </location>
</feature>
<feature type="compositionally biased region" description="Basic residues" evidence="1">
    <location>
        <begin position="59"/>
        <end position="68"/>
    </location>
</feature>
<evidence type="ECO:0000313" key="2">
    <source>
        <dbReference type="EMBL" id="KPU56065.1"/>
    </source>
</evidence>
<feature type="region of interest" description="Disordered" evidence="1">
    <location>
        <begin position="57"/>
        <end position="83"/>
    </location>
</feature>
<dbReference type="Proteomes" id="UP000050349">
    <property type="component" value="Unassembled WGS sequence"/>
</dbReference>
<organism evidence="2 3">
    <name type="scientific">Pseudomonas fluorescens</name>
    <dbReference type="NCBI Taxonomy" id="294"/>
    <lineage>
        <taxon>Bacteria</taxon>
        <taxon>Pseudomonadati</taxon>
        <taxon>Pseudomonadota</taxon>
        <taxon>Gammaproteobacteria</taxon>
        <taxon>Pseudomonadales</taxon>
        <taxon>Pseudomonadaceae</taxon>
        <taxon>Pseudomonas</taxon>
    </lineage>
</organism>
<protein>
    <submittedName>
        <fullName evidence="2">Uncharacterized protein</fullName>
    </submittedName>
</protein>
<name>A0A0N8NW06_PSEFL</name>
<evidence type="ECO:0000313" key="3">
    <source>
        <dbReference type="Proteomes" id="UP000050349"/>
    </source>
</evidence>
<dbReference type="PATRIC" id="fig|294.162.peg.4846"/>
<proteinExistence type="predicted"/>
<comment type="caution">
    <text evidence="2">The sequence shown here is derived from an EMBL/GenBank/DDBJ whole genome shotgun (WGS) entry which is preliminary data.</text>
</comment>
<reference evidence="2 3" key="1">
    <citation type="submission" date="2015-09" db="EMBL/GenBank/DDBJ databases">
        <authorList>
            <consortium name="Swine Surveillance"/>
        </authorList>
    </citation>
    <scope>NUCLEOTIDE SEQUENCE [LARGE SCALE GENOMIC DNA]</scope>
    <source>
        <strain evidence="2 3">S613</strain>
    </source>
</reference>
<evidence type="ECO:0000256" key="1">
    <source>
        <dbReference type="SAM" id="MobiDB-lite"/>
    </source>
</evidence>
<accession>A0A0N8NW06</accession>
<dbReference type="AlphaFoldDB" id="A0A0N8NW06"/>
<feature type="compositionally biased region" description="Polar residues" evidence="1">
    <location>
        <begin position="101"/>
        <end position="110"/>
    </location>
</feature>
<sequence length="194" mass="20309">MYTGKRHVAQHPAIASRLAHEGSLTASLSFVDCVHIRFLGNGDLGFRPYGDSLFLQAPKKSKQKKRSPRTCGPSPGLGVPSLRHSSGGIALRSAARDLHAMSSTASNGATRHSPDEHLHSACRGAGGSRSKAAGELTLGPVGASLLAMVVNDNAGCLNARGVLAFFASKLAPTGERRSVVIRPAGRPPRFCFGF</sequence>